<dbReference type="AlphaFoldDB" id="A0AAV5UHG6"/>
<keyword evidence="7" id="KW-1185">Reference proteome</keyword>
<dbReference type="GO" id="GO:0009986">
    <property type="term" value="C:cell surface"/>
    <property type="evidence" value="ECO:0007669"/>
    <property type="project" value="InterPro"/>
</dbReference>
<evidence type="ECO:0000256" key="2">
    <source>
        <dbReference type="ARBA" id="ARBA00010112"/>
    </source>
</evidence>
<comment type="similarity">
    <text evidence="2">Belongs to the nematode transthyretin-like family.</text>
</comment>
<dbReference type="PANTHER" id="PTHR21700:SF30">
    <property type="entry name" value="TRANSTHYRETIN-LIKE FAMILY PROTEIN"/>
    <property type="match status" value="1"/>
</dbReference>
<comment type="subcellular location">
    <subcellularLocation>
        <location evidence="1">Secreted</location>
    </subcellularLocation>
</comment>
<name>A0AAV5UHG6_9BILA</name>
<protein>
    <submittedName>
        <fullName evidence="6">Uncharacterized protein</fullName>
    </submittedName>
</protein>
<dbReference type="GO" id="GO:0005576">
    <property type="term" value="C:extracellular region"/>
    <property type="evidence" value="ECO:0007669"/>
    <property type="project" value="UniProtKB-SubCell"/>
</dbReference>
<keyword evidence="4 5" id="KW-0732">Signal</keyword>
<evidence type="ECO:0000256" key="4">
    <source>
        <dbReference type="ARBA" id="ARBA00022729"/>
    </source>
</evidence>
<feature type="non-terminal residue" evidence="6">
    <location>
        <position position="1"/>
    </location>
</feature>
<accession>A0AAV5UHG6</accession>
<sequence>KGDLIRRSRLRCLRMQSIFVLLLVATAVSAYGTRYVNIHGQLNCDNSYTHEHTTVELMEREWVGADKQHKVIRPRLDGSFNISGEEHELLAVHFYLKITHHCLLLNREVCPPIVDEFDLESSSDPENIQQFTRSLISGKQTHDYPKNCLV</sequence>
<dbReference type="Proteomes" id="UP001432027">
    <property type="component" value="Unassembled WGS sequence"/>
</dbReference>
<evidence type="ECO:0000256" key="3">
    <source>
        <dbReference type="ARBA" id="ARBA00022525"/>
    </source>
</evidence>
<organism evidence="6 7">
    <name type="scientific">Pristionchus entomophagus</name>
    <dbReference type="NCBI Taxonomy" id="358040"/>
    <lineage>
        <taxon>Eukaryota</taxon>
        <taxon>Metazoa</taxon>
        <taxon>Ecdysozoa</taxon>
        <taxon>Nematoda</taxon>
        <taxon>Chromadorea</taxon>
        <taxon>Rhabditida</taxon>
        <taxon>Rhabditina</taxon>
        <taxon>Diplogasteromorpha</taxon>
        <taxon>Diplogasteroidea</taxon>
        <taxon>Neodiplogasteridae</taxon>
        <taxon>Pristionchus</taxon>
    </lineage>
</organism>
<comment type="caution">
    <text evidence="6">The sequence shown here is derived from an EMBL/GenBank/DDBJ whole genome shotgun (WGS) entry which is preliminary data.</text>
</comment>
<feature type="chain" id="PRO_5043686192" evidence="5">
    <location>
        <begin position="31"/>
        <end position="150"/>
    </location>
</feature>
<dbReference type="Gene3D" id="2.60.40.3330">
    <property type="match status" value="1"/>
</dbReference>
<dbReference type="PANTHER" id="PTHR21700">
    <property type="entry name" value="TRANSTHYRETIN-LIKE FAMILY PROTEIN-RELATED"/>
    <property type="match status" value="1"/>
</dbReference>
<proteinExistence type="inferred from homology"/>
<dbReference type="Pfam" id="PF01060">
    <property type="entry name" value="TTR-52"/>
    <property type="match status" value="1"/>
</dbReference>
<reference evidence="6" key="1">
    <citation type="submission" date="2023-10" db="EMBL/GenBank/DDBJ databases">
        <title>Genome assembly of Pristionchus species.</title>
        <authorList>
            <person name="Yoshida K."/>
            <person name="Sommer R.J."/>
        </authorList>
    </citation>
    <scope>NUCLEOTIDE SEQUENCE</scope>
    <source>
        <strain evidence="6">RS0144</strain>
    </source>
</reference>
<feature type="signal peptide" evidence="5">
    <location>
        <begin position="1"/>
        <end position="30"/>
    </location>
</feature>
<dbReference type="InterPro" id="IPR001534">
    <property type="entry name" value="Transthyretin-like"/>
</dbReference>
<evidence type="ECO:0000313" key="7">
    <source>
        <dbReference type="Proteomes" id="UP001432027"/>
    </source>
</evidence>
<evidence type="ECO:0000256" key="1">
    <source>
        <dbReference type="ARBA" id="ARBA00004613"/>
    </source>
</evidence>
<keyword evidence="3" id="KW-0964">Secreted</keyword>
<evidence type="ECO:0000256" key="5">
    <source>
        <dbReference type="SAM" id="SignalP"/>
    </source>
</evidence>
<dbReference type="EMBL" id="BTSX01000006">
    <property type="protein sequence ID" value="GMT05742.1"/>
    <property type="molecule type" value="Genomic_DNA"/>
</dbReference>
<dbReference type="InterPro" id="IPR038479">
    <property type="entry name" value="Transthyretin-like_sf"/>
</dbReference>
<gene>
    <name evidence="6" type="ORF">PENTCL1PPCAC_27916</name>
</gene>
<evidence type="ECO:0000313" key="6">
    <source>
        <dbReference type="EMBL" id="GMT05742.1"/>
    </source>
</evidence>